<feature type="transmembrane region" description="Helical" evidence="1">
    <location>
        <begin position="59"/>
        <end position="80"/>
    </location>
</feature>
<comment type="caution">
    <text evidence="2">The sequence shown here is derived from an EMBL/GenBank/DDBJ whole genome shotgun (WGS) entry which is preliminary data.</text>
</comment>
<evidence type="ECO:0000313" key="3">
    <source>
        <dbReference type="Proteomes" id="UP000265816"/>
    </source>
</evidence>
<evidence type="ECO:0000313" key="2">
    <source>
        <dbReference type="EMBL" id="RID84257.1"/>
    </source>
</evidence>
<dbReference type="EMBL" id="QWVT01000022">
    <property type="protein sequence ID" value="RID84257.1"/>
    <property type="molecule type" value="Genomic_DNA"/>
</dbReference>
<proteinExistence type="predicted"/>
<keyword evidence="1" id="KW-0812">Transmembrane</keyword>
<dbReference type="OrthoDB" id="2969583at2"/>
<dbReference type="AlphaFoldDB" id="A0A398B2Z5"/>
<gene>
    <name evidence="2" type="ORF">D1970_13255</name>
</gene>
<dbReference type="RefSeq" id="WP_119113351.1">
    <property type="nucleotide sequence ID" value="NZ_CBCSEO010000017.1"/>
</dbReference>
<accession>A0A398B2Z5</accession>
<feature type="transmembrane region" description="Helical" evidence="1">
    <location>
        <begin position="6"/>
        <end position="23"/>
    </location>
</feature>
<evidence type="ECO:0000256" key="1">
    <source>
        <dbReference type="SAM" id="Phobius"/>
    </source>
</evidence>
<organism evidence="2 3">
    <name type="scientific">Mesobacillus zeae</name>
    <dbReference type="NCBI Taxonomy" id="1917180"/>
    <lineage>
        <taxon>Bacteria</taxon>
        <taxon>Bacillati</taxon>
        <taxon>Bacillota</taxon>
        <taxon>Bacilli</taxon>
        <taxon>Bacillales</taxon>
        <taxon>Bacillaceae</taxon>
        <taxon>Mesobacillus</taxon>
    </lineage>
</organism>
<evidence type="ECO:0008006" key="4">
    <source>
        <dbReference type="Google" id="ProtNLM"/>
    </source>
</evidence>
<dbReference type="Proteomes" id="UP000265816">
    <property type="component" value="Unassembled WGS sequence"/>
</dbReference>
<protein>
    <recommendedName>
        <fullName evidence="4">Holin</fullName>
    </recommendedName>
</protein>
<name>A0A398B2Z5_9BACI</name>
<keyword evidence="1" id="KW-0472">Membrane</keyword>
<feature type="transmembrane region" description="Helical" evidence="1">
    <location>
        <begin position="35"/>
        <end position="53"/>
    </location>
</feature>
<keyword evidence="3" id="KW-1185">Reference proteome</keyword>
<sequence length="95" mass="10694">MDFPVIYTNIWDVVFAVPAVMLMTQVLKKVFRLRAVYVPAVAVLIGLIISILISHRQHLLGALFMGYFYGYGAIGSYAAIKTSLLHIRTDKKNYS</sequence>
<reference evidence="2 3" key="1">
    <citation type="submission" date="2018-08" db="EMBL/GenBank/DDBJ databases">
        <title>Bacillus jemisoniae sp. nov., Bacillus chryseoplanitiae sp. nov., Bacillus resnikiae sp. nov., and Bacillus frankliniae sp. nov., isolated from Viking spacecraft and associated surfaces.</title>
        <authorList>
            <person name="Seuylemezian A."/>
            <person name="Vaishampayan P."/>
        </authorList>
    </citation>
    <scope>NUCLEOTIDE SEQUENCE [LARGE SCALE GENOMIC DNA]</scope>
    <source>
        <strain evidence="2 3">JJ-247</strain>
    </source>
</reference>
<keyword evidence="1" id="KW-1133">Transmembrane helix</keyword>